<dbReference type="Proteomes" id="UP000320813">
    <property type="component" value="Unassembled WGS sequence"/>
</dbReference>
<dbReference type="Pfam" id="PF14691">
    <property type="entry name" value="Fer4_20"/>
    <property type="match status" value="1"/>
</dbReference>
<evidence type="ECO:0000259" key="3">
    <source>
        <dbReference type="Pfam" id="PF14691"/>
    </source>
</evidence>
<gene>
    <name evidence="4" type="primary">gltA</name>
    <name evidence="4" type="ORF">EVJ47_02170</name>
</gene>
<comment type="caution">
    <text evidence="4">The sequence shown here is derived from an EMBL/GenBank/DDBJ whole genome shotgun (WGS) entry which is preliminary data.</text>
</comment>
<dbReference type="PANTHER" id="PTHR42783:SF3">
    <property type="entry name" value="GLUTAMATE SYNTHASE [NADPH] SMALL CHAIN-RELATED"/>
    <property type="match status" value="1"/>
</dbReference>
<evidence type="ECO:0000313" key="5">
    <source>
        <dbReference type="Proteomes" id="UP000320813"/>
    </source>
</evidence>
<dbReference type="NCBIfam" id="TIGR01316">
    <property type="entry name" value="gltA"/>
    <property type="match status" value="1"/>
</dbReference>
<keyword evidence="4" id="KW-0560">Oxidoreductase</keyword>
<dbReference type="Gene3D" id="3.50.50.60">
    <property type="entry name" value="FAD/NAD(P)-binding domain"/>
    <property type="match status" value="2"/>
</dbReference>
<name>A0A519BCZ4_9DELT</name>
<dbReference type="InterPro" id="IPR006004">
    <property type="entry name" value="SudA-like"/>
</dbReference>
<sequence length="485" mass="53139">MDEGKDLNKDNSLDTKARLKIKRHEMASQPPEERKRNFKEVPYGYSPEEAIEEAKRCIQCKSEVPECVKGCPVNIDILGFINLIEKGDFLAAAKKIKETNSLPAICGRVCPQEDQCEKLCVIGRRKDTPSVAIGNLERFVADYEAKYGNTGITVKADKGKKVAVIGGGPAGLTVAGDLCKMGYSVSIFEALHEIGGVLMYGIPEFRLPKEILLRELKVLEDMGVEIFTNAVIGKTFTVDELLEKKGYSAVFIGTGAGTPKFLNIPGEELNGVYSANEFLTRVNLMRAYNKSEYDTPMKCGKTLVVFGAGNTAMDAVRTGLRLGYEDARIFYRRSRKEMTARLEEVHHAEEEGIKFEFLINPVRFIGDENQNVKAVECQRMELGEPDESGRRRPIPIKGSEFITAIEAAVIAIGTNANPIVPNSTPGMDLNKWGHIVADENTGRTTKKGVFAGGDIVTGAATVILAMGAGKKAAVSINEYLRTGTW</sequence>
<reference evidence="4 5" key="1">
    <citation type="submission" date="2019-01" db="EMBL/GenBank/DDBJ databases">
        <title>Insights into ecological role of a new deltaproteobacterial order Candidatus Sinidesulfobacterales (Sva0485) by metagenomics and metatranscriptomics.</title>
        <authorList>
            <person name="Tan S."/>
            <person name="Liu J."/>
            <person name="Fang Y."/>
            <person name="Hedlund B.P."/>
            <person name="Lian Z.H."/>
            <person name="Huang L.Y."/>
            <person name="Li J.T."/>
            <person name="Huang L.N."/>
            <person name="Li W.J."/>
            <person name="Jiang H.C."/>
            <person name="Dong H.L."/>
            <person name="Shu W.S."/>
        </authorList>
    </citation>
    <scope>NUCLEOTIDE SEQUENCE [LARGE SCALE GENOMIC DNA]</scope>
    <source>
        <strain evidence="4">AP3</strain>
    </source>
</reference>
<dbReference type="SUPFAM" id="SSF51971">
    <property type="entry name" value="Nucleotide-binding domain"/>
    <property type="match status" value="1"/>
</dbReference>
<dbReference type="EMBL" id="SGBD01000001">
    <property type="protein sequence ID" value="RZD15098.1"/>
    <property type="molecule type" value="Genomic_DNA"/>
</dbReference>
<dbReference type="GO" id="GO:0004355">
    <property type="term" value="F:glutamate synthase (NADPH) activity"/>
    <property type="evidence" value="ECO:0007669"/>
    <property type="project" value="UniProtKB-EC"/>
</dbReference>
<dbReference type="AlphaFoldDB" id="A0A519BCZ4"/>
<evidence type="ECO:0000313" key="4">
    <source>
        <dbReference type="EMBL" id="RZD15098.1"/>
    </source>
</evidence>
<feature type="region of interest" description="Disordered" evidence="1">
    <location>
        <begin position="1"/>
        <end position="39"/>
    </location>
</feature>
<organism evidence="4 5">
    <name type="scientific">Candidatus Acidulodesulfobacterium ferriphilum</name>
    <dbReference type="NCBI Taxonomy" id="2597223"/>
    <lineage>
        <taxon>Bacteria</taxon>
        <taxon>Deltaproteobacteria</taxon>
        <taxon>Candidatus Acidulodesulfobacterales</taxon>
        <taxon>Candidatus Acidulodesulfobacterium</taxon>
    </lineage>
</organism>
<protein>
    <submittedName>
        <fullName evidence="4">NADPH-dependent glutamate synthase</fullName>
        <ecNumber evidence="4">1.4.1.13</ecNumber>
    </submittedName>
</protein>
<dbReference type="PRINTS" id="PR00419">
    <property type="entry name" value="ADXRDTASE"/>
</dbReference>
<dbReference type="InterPro" id="IPR009051">
    <property type="entry name" value="Helical_ferredxn"/>
</dbReference>
<feature type="domain" description="Dihydroprymidine dehydrogenase" evidence="3">
    <location>
        <begin position="34"/>
        <end position="147"/>
    </location>
</feature>
<evidence type="ECO:0000256" key="1">
    <source>
        <dbReference type="SAM" id="MobiDB-lite"/>
    </source>
</evidence>
<dbReference type="Gene3D" id="1.10.1060.10">
    <property type="entry name" value="Alpha-helical ferredoxin"/>
    <property type="match status" value="1"/>
</dbReference>
<dbReference type="EC" id="1.4.1.13" evidence="4"/>
<dbReference type="InterPro" id="IPR023753">
    <property type="entry name" value="FAD/NAD-binding_dom"/>
</dbReference>
<proteinExistence type="predicted"/>
<dbReference type="InterPro" id="IPR036188">
    <property type="entry name" value="FAD/NAD-bd_sf"/>
</dbReference>
<feature type="domain" description="FAD/NAD(P)-binding" evidence="2">
    <location>
        <begin position="160"/>
        <end position="469"/>
    </location>
</feature>
<dbReference type="Pfam" id="PF07992">
    <property type="entry name" value="Pyr_redox_2"/>
    <property type="match status" value="1"/>
</dbReference>
<feature type="compositionally biased region" description="Basic and acidic residues" evidence="1">
    <location>
        <begin position="1"/>
        <end position="17"/>
    </location>
</feature>
<dbReference type="SUPFAM" id="SSF46548">
    <property type="entry name" value="alpha-helical ferredoxin"/>
    <property type="match status" value="1"/>
</dbReference>
<dbReference type="GO" id="GO:0051536">
    <property type="term" value="F:iron-sulfur cluster binding"/>
    <property type="evidence" value="ECO:0007669"/>
    <property type="project" value="InterPro"/>
</dbReference>
<dbReference type="InterPro" id="IPR028261">
    <property type="entry name" value="DPD_II"/>
</dbReference>
<accession>A0A519BCZ4</accession>
<dbReference type="PANTHER" id="PTHR42783">
    <property type="entry name" value="GLUTAMATE SYNTHASE [NADPH] SMALL CHAIN"/>
    <property type="match status" value="1"/>
</dbReference>
<evidence type="ECO:0000259" key="2">
    <source>
        <dbReference type="Pfam" id="PF07992"/>
    </source>
</evidence>